<evidence type="ECO:0000313" key="2">
    <source>
        <dbReference type="EMBL" id="TKR25735.1"/>
    </source>
</evidence>
<dbReference type="EMBL" id="QKNX01000003">
    <property type="protein sequence ID" value="TKR25735.1"/>
    <property type="molecule type" value="Genomic_DNA"/>
</dbReference>
<name>A0A4U5JAY0_9EURY</name>
<dbReference type="Proteomes" id="UP000308037">
    <property type="component" value="Unassembled WGS sequence"/>
</dbReference>
<feature type="domain" description="DUF7964" evidence="1">
    <location>
        <begin position="4"/>
        <end position="90"/>
    </location>
</feature>
<dbReference type="AlphaFoldDB" id="A0A4U5JAY0"/>
<protein>
    <recommendedName>
        <fullName evidence="1">DUF7964 domain-containing protein</fullName>
    </recommendedName>
</protein>
<dbReference type="RefSeq" id="WP_137276742.1">
    <property type="nucleotide sequence ID" value="NZ_QKNX01000003.1"/>
</dbReference>
<gene>
    <name evidence="2" type="ORF">DM868_10030</name>
</gene>
<accession>A0A4U5JAY0</accession>
<dbReference type="OrthoDB" id="383511at2157"/>
<organism evidence="2 3">
    <name type="scientific">Natronomonas salsuginis</name>
    <dbReference type="NCBI Taxonomy" id="2217661"/>
    <lineage>
        <taxon>Archaea</taxon>
        <taxon>Methanobacteriati</taxon>
        <taxon>Methanobacteriota</taxon>
        <taxon>Stenosarchaea group</taxon>
        <taxon>Halobacteria</taxon>
        <taxon>Halobacteriales</taxon>
        <taxon>Natronomonadaceae</taxon>
        <taxon>Natronomonas</taxon>
    </lineage>
</organism>
<evidence type="ECO:0000259" key="1">
    <source>
        <dbReference type="Pfam" id="PF25912"/>
    </source>
</evidence>
<comment type="caution">
    <text evidence="2">The sequence shown here is derived from an EMBL/GenBank/DDBJ whole genome shotgun (WGS) entry which is preliminary data.</text>
</comment>
<evidence type="ECO:0000313" key="3">
    <source>
        <dbReference type="Proteomes" id="UP000308037"/>
    </source>
</evidence>
<reference evidence="2 3" key="1">
    <citation type="submission" date="2019-04" db="EMBL/GenBank/DDBJ databases">
        <title>Natronomonas sp. F20-122 a newhaloarchaeon isolated from a saline saltern of Isla Bacuta, Huelva, Spain.</title>
        <authorList>
            <person name="Duran-Viseras A."/>
            <person name="Sanchez-Porro C."/>
            <person name="Ventosa A."/>
        </authorList>
    </citation>
    <scope>NUCLEOTIDE SEQUENCE [LARGE SCALE GENOMIC DNA]</scope>
    <source>
        <strain evidence="2 3">F20-122</strain>
    </source>
</reference>
<dbReference type="Pfam" id="PF25912">
    <property type="entry name" value="DUF7964"/>
    <property type="match status" value="1"/>
</dbReference>
<sequence>MDTIANLPSRPLRERDIAPLCADDRLDAVPYGGIPDADSIRICTIKVATDDTAHALGVDDSDGRWTRLASVDADDLVAADRRLDTALDEWVQTVYGGEFRVLKSI</sequence>
<dbReference type="InterPro" id="IPR058270">
    <property type="entry name" value="DUF7964"/>
</dbReference>
<keyword evidence="3" id="KW-1185">Reference proteome</keyword>
<proteinExistence type="predicted"/>